<organism evidence="2 3">
    <name type="scientific">Corynespora cassiicola Philippines</name>
    <dbReference type="NCBI Taxonomy" id="1448308"/>
    <lineage>
        <taxon>Eukaryota</taxon>
        <taxon>Fungi</taxon>
        <taxon>Dikarya</taxon>
        <taxon>Ascomycota</taxon>
        <taxon>Pezizomycotina</taxon>
        <taxon>Dothideomycetes</taxon>
        <taxon>Pleosporomycetidae</taxon>
        <taxon>Pleosporales</taxon>
        <taxon>Corynesporascaceae</taxon>
        <taxon>Corynespora</taxon>
    </lineage>
</organism>
<evidence type="ECO:0000313" key="3">
    <source>
        <dbReference type="Proteomes" id="UP000240883"/>
    </source>
</evidence>
<feature type="region of interest" description="Disordered" evidence="1">
    <location>
        <begin position="1"/>
        <end position="28"/>
    </location>
</feature>
<sequence>MSKNVPRRFLDRRKPRSQPPPYNGLTPHSFAVPGPSPAGWNDLPTELHLQILSYATLSKGPVFAVHHERCFNKHLLPMLRVNHSFGVAQEAYYKTNIFELEARNGIVKLPNPALRGFIRHIQIGIHMDECNISAIPHGEAPNFRACTRCGWAVLGRFMAGEFGLKRIRSLTLEVHVDRSQRLNERFEAWVAFRNFLATQPANIVVPGVETIEVKGTALWPSAEWSGMDIFRDEELEKMVGDWIVPGGRA</sequence>
<accession>A0A2T2NQA6</accession>
<reference evidence="2 3" key="1">
    <citation type="journal article" date="2018" name="Front. Microbiol.">
        <title>Genome-Wide Analysis of Corynespora cassiicola Leaf Fall Disease Putative Effectors.</title>
        <authorList>
            <person name="Lopez D."/>
            <person name="Ribeiro S."/>
            <person name="Label P."/>
            <person name="Fumanal B."/>
            <person name="Venisse J.S."/>
            <person name="Kohler A."/>
            <person name="de Oliveira R.R."/>
            <person name="Labutti K."/>
            <person name="Lipzen A."/>
            <person name="Lail K."/>
            <person name="Bauer D."/>
            <person name="Ohm R.A."/>
            <person name="Barry K.W."/>
            <person name="Spatafora J."/>
            <person name="Grigoriev I.V."/>
            <person name="Martin F.M."/>
            <person name="Pujade-Renaud V."/>
        </authorList>
    </citation>
    <scope>NUCLEOTIDE SEQUENCE [LARGE SCALE GENOMIC DNA]</scope>
    <source>
        <strain evidence="2 3">Philippines</strain>
    </source>
</reference>
<dbReference type="EMBL" id="KZ678134">
    <property type="protein sequence ID" value="PSN67625.1"/>
    <property type="molecule type" value="Genomic_DNA"/>
</dbReference>
<evidence type="ECO:0000313" key="2">
    <source>
        <dbReference type="EMBL" id="PSN67625.1"/>
    </source>
</evidence>
<dbReference type="AlphaFoldDB" id="A0A2T2NQA6"/>
<keyword evidence="3" id="KW-1185">Reference proteome</keyword>
<evidence type="ECO:0000256" key="1">
    <source>
        <dbReference type="SAM" id="MobiDB-lite"/>
    </source>
</evidence>
<dbReference type="Proteomes" id="UP000240883">
    <property type="component" value="Unassembled WGS sequence"/>
</dbReference>
<name>A0A2T2NQA6_CORCC</name>
<gene>
    <name evidence="2" type="ORF">BS50DRAFT_586888</name>
</gene>
<protein>
    <submittedName>
        <fullName evidence="2">Uncharacterized protein</fullName>
    </submittedName>
</protein>
<proteinExistence type="predicted"/>
<dbReference type="OrthoDB" id="3776562at2759"/>